<dbReference type="Pfam" id="PF08531">
    <property type="entry name" value="Bac_rhamnosid_N"/>
    <property type="match status" value="1"/>
</dbReference>
<dbReference type="RefSeq" id="WP_272719727.1">
    <property type="nucleotide sequence ID" value="NZ_JAQPYS010000028.1"/>
</dbReference>
<feature type="domain" description="Alpha-L-rhamnosidase C-terminal" evidence="8">
    <location>
        <begin position="791"/>
        <end position="861"/>
    </location>
</feature>
<dbReference type="Proteomes" id="UP001215398">
    <property type="component" value="Unassembled WGS sequence"/>
</dbReference>
<feature type="signal peptide" evidence="4">
    <location>
        <begin position="1"/>
        <end position="20"/>
    </location>
</feature>
<evidence type="ECO:0000313" key="9">
    <source>
        <dbReference type="EMBL" id="MDC7135472.1"/>
    </source>
</evidence>
<feature type="domain" description="Alpha-L-rhamnosidase six-hairpin glycosidase" evidence="7">
    <location>
        <begin position="461"/>
        <end position="788"/>
    </location>
</feature>
<dbReference type="SUPFAM" id="SSF49785">
    <property type="entry name" value="Galactose-binding domain-like"/>
    <property type="match status" value="1"/>
</dbReference>
<dbReference type="Pfam" id="PF17389">
    <property type="entry name" value="Bac_rhamnosid6H"/>
    <property type="match status" value="1"/>
</dbReference>
<dbReference type="InterPro" id="IPR012341">
    <property type="entry name" value="6hp_glycosidase-like_sf"/>
</dbReference>
<evidence type="ECO:0000259" key="6">
    <source>
        <dbReference type="Pfam" id="PF08531"/>
    </source>
</evidence>
<keyword evidence="10" id="KW-1185">Reference proteome</keyword>
<evidence type="ECO:0000259" key="7">
    <source>
        <dbReference type="Pfam" id="PF17389"/>
    </source>
</evidence>
<dbReference type="InterPro" id="IPR035398">
    <property type="entry name" value="Bac_rhamnosid_C"/>
</dbReference>
<dbReference type="InterPro" id="IPR008928">
    <property type="entry name" value="6-hairpin_glycosidase_sf"/>
</dbReference>
<dbReference type="Gene3D" id="2.60.420.10">
    <property type="entry name" value="Maltose phosphorylase, domain 3"/>
    <property type="match status" value="1"/>
</dbReference>
<dbReference type="InterPro" id="IPR008979">
    <property type="entry name" value="Galactose-bd-like_sf"/>
</dbReference>
<evidence type="ECO:0000256" key="2">
    <source>
        <dbReference type="ARBA" id="ARBA00012652"/>
    </source>
</evidence>
<dbReference type="EMBL" id="JAQPYS010000028">
    <property type="protein sequence ID" value="MDC7135472.1"/>
    <property type="molecule type" value="Genomic_DNA"/>
</dbReference>
<dbReference type="Gene3D" id="1.50.10.10">
    <property type="match status" value="1"/>
</dbReference>
<feature type="chain" id="PRO_5046547825" description="alpha-L-rhamnosidase" evidence="4">
    <location>
        <begin position="21"/>
        <end position="879"/>
    </location>
</feature>
<dbReference type="InterPro" id="IPR008902">
    <property type="entry name" value="Rhamnosid_concanavalin"/>
</dbReference>
<comment type="catalytic activity">
    <reaction evidence="1">
        <text>Hydrolysis of terminal non-reducing alpha-L-rhamnose residues in alpha-L-rhamnosides.</text>
        <dbReference type="EC" id="3.2.1.40"/>
    </reaction>
</comment>
<evidence type="ECO:0000313" key="10">
    <source>
        <dbReference type="Proteomes" id="UP001215398"/>
    </source>
</evidence>
<keyword evidence="3 9" id="KW-0378">Hydrolase</keyword>
<dbReference type="PANTHER" id="PTHR33307:SF6">
    <property type="entry name" value="ALPHA-RHAMNOSIDASE (EUROFUNG)-RELATED"/>
    <property type="match status" value="1"/>
</dbReference>
<dbReference type="InterPro" id="IPR013737">
    <property type="entry name" value="Bac_rhamnosid_N"/>
</dbReference>
<dbReference type="Gene3D" id="2.60.120.260">
    <property type="entry name" value="Galactose-binding domain-like"/>
    <property type="match status" value="2"/>
</dbReference>
<dbReference type="EC" id="3.2.1.40" evidence="2"/>
<accession>A0ABT5H4U7</accession>
<name>A0ABT5H4U7_9BACE</name>
<comment type="caution">
    <text evidence="9">The sequence shown here is derived from an EMBL/GenBank/DDBJ whole genome shotgun (WGS) entry which is preliminary data.</text>
</comment>
<proteinExistence type="predicted"/>
<dbReference type="GO" id="GO:0016787">
    <property type="term" value="F:hydrolase activity"/>
    <property type="evidence" value="ECO:0007669"/>
    <property type="project" value="UniProtKB-KW"/>
</dbReference>
<dbReference type="PANTHER" id="PTHR33307">
    <property type="entry name" value="ALPHA-RHAMNOSIDASE (EUROFUNG)"/>
    <property type="match status" value="1"/>
</dbReference>
<dbReference type="InterPro" id="IPR013783">
    <property type="entry name" value="Ig-like_fold"/>
</dbReference>
<gene>
    <name evidence="9" type="ORF">PQG98_03815</name>
</gene>
<dbReference type="SUPFAM" id="SSF48208">
    <property type="entry name" value="Six-hairpin glycosidases"/>
    <property type="match status" value="1"/>
</dbReference>
<evidence type="ECO:0000259" key="8">
    <source>
        <dbReference type="Pfam" id="PF17390"/>
    </source>
</evidence>
<protein>
    <recommendedName>
        <fullName evidence="2">alpha-L-rhamnosidase</fullName>
        <ecNumber evidence="2">3.2.1.40</ecNumber>
    </recommendedName>
</protein>
<dbReference type="InterPro" id="IPR035396">
    <property type="entry name" value="Bac_rhamnosid6H"/>
</dbReference>
<dbReference type="Pfam" id="PF05592">
    <property type="entry name" value="Bac_rhamnosid"/>
    <property type="match status" value="1"/>
</dbReference>
<evidence type="ECO:0000256" key="4">
    <source>
        <dbReference type="SAM" id="SignalP"/>
    </source>
</evidence>
<reference evidence="9 10" key="1">
    <citation type="submission" date="2023-01" db="EMBL/GenBank/DDBJ databases">
        <title>Exploring GABA producing Bacteroides strains toward improving mental health.</title>
        <authorList>
            <person name="Yousuf B."/>
            <person name="Bouhlel N.E."/>
            <person name="Mottawea W."/>
            <person name="Hammami R."/>
        </authorList>
    </citation>
    <scope>NUCLEOTIDE SEQUENCE [LARGE SCALE GENOMIC DNA]</scope>
    <source>
        <strain evidence="9 10">UO.H1054</strain>
    </source>
</reference>
<dbReference type="Gene3D" id="2.60.40.10">
    <property type="entry name" value="Immunoglobulins"/>
    <property type="match status" value="1"/>
</dbReference>
<keyword evidence="4" id="KW-0732">Signal</keyword>
<evidence type="ECO:0000259" key="5">
    <source>
        <dbReference type="Pfam" id="PF05592"/>
    </source>
</evidence>
<feature type="domain" description="Alpha-L-rhamnosidase concanavalin-like" evidence="5">
    <location>
        <begin position="346"/>
        <end position="456"/>
    </location>
</feature>
<sequence length="879" mass="100109">MKYLYISILLLLYNSPVAQSNECRPVNLRCDYIENPIGIDNPTPRLSWMLQDKRSGAKQCSYRIIVDIDSISVKNGDGKIWDTQKVNSDKMLQTYSGRKLAPFTKYYWAVHLQDKNGNLVKSDIACFETGMMCMNNWKGTWISDKNDIHYRPAPYFRKEIMINKIIKSARIYIAVAGLYELYINGEKIGNQRLNPMYTRFDRRNLYLTHNVTTQLQKGANVIGVLLGNGWNNHQSIGVWGFERAPWRSRPTFCLDLRIEYNDGTTEIIATDKSWRTSTDGPLIFNSIYTAEHYDARLQNEGWSTVAFDDSQWNEVINRSAPSTNITAQQLQPIRNVEALPVQKMTRMNDTTFLFDLGRNIAGVTKVKLSGKRGTIVKLKHGERLHKDGSVDLSNINVYHKPTDDTDPFQTDILILSGNKTDEFMPKFNYKGFRYVELTSNQPLHIDKDCLTGYFMHSDVTQHGYVNTSNKLINDLWKATNNSYLSNLMGYPTDCPQREKNGWTGDGHLAIETALYNFDGITIYEKWLADHIDEQQPNGVLPDIIPTGGWGYGGENGLDWTSTIAIIPWNIYLFYGDSKLLSDCYDNIKRYVDYVNYKSPNGLTAWGRGDWVPVKSKSNIELTSSIYFYVDASILANAAKLFGKTDDYKYYSTLAEKIKNAINKKYLNMETGIYASGTQTEQSMPLQWGVVPKDMKAKVAHNLSIAVEQTGFHLDVGVLGAKAILNALSENGYAETAYKIATQDTYPSWGWWIVNGATTLVENWDLAAKQDISDNHMMFGEIGGWFFKALGGIRPDSEQPGFKHILLKPHFINELEYSEVKHLSPHGWIISEWKRKGKKIIYNIEIPANSTATFTMPDEIKEPKEVTLTAGKHQIKMELK</sequence>
<dbReference type="Pfam" id="PF25788">
    <property type="entry name" value="Ig_Rha78A_N"/>
    <property type="match status" value="1"/>
</dbReference>
<feature type="domain" description="Bacterial alpha-L-rhamnosidase N-terminal" evidence="6">
    <location>
        <begin position="166"/>
        <end position="337"/>
    </location>
</feature>
<dbReference type="Pfam" id="PF17390">
    <property type="entry name" value="Bac_rhamnosid_C"/>
    <property type="match status" value="1"/>
</dbReference>
<evidence type="ECO:0000256" key="3">
    <source>
        <dbReference type="ARBA" id="ARBA00022801"/>
    </source>
</evidence>
<dbReference type="InterPro" id="IPR016007">
    <property type="entry name" value="Alpha_rhamnosid"/>
</dbReference>
<dbReference type="PIRSF" id="PIRSF010631">
    <property type="entry name" value="A-rhamnsds"/>
    <property type="match status" value="1"/>
</dbReference>
<organism evidence="9 10">
    <name type="scientific">Bacteroides zhangwenhongii</name>
    <dbReference type="NCBI Taxonomy" id="2650157"/>
    <lineage>
        <taxon>Bacteria</taxon>
        <taxon>Pseudomonadati</taxon>
        <taxon>Bacteroidota</taxon>
        <taxon>Bacteroidia</taxon>
        <taxon>Bacteroidales</taxon>
        <taxon>Bacteroidaceae</taxon>
        <taxon>Bacteroides</taxon>
    </lineage>
</organism>
<evidence type="ECO:0000256" key="1">
    <source>
        <dbReference type="ARBA" id="ARBA00001445"/>
    </source>
</evidence>